<dbReference type="PROSITE" id="PS51318">
    <property type="entry name" value="TAT"/>
    <property type="match status" value="1"/>
</dbReference>
<dbReference type="PANTHER" id="PTHR42928">
    <property type="entry name" value="TRICARBOXYLATE-BINDING PROTEIN"/>
    <property type="match status" value="1"/>
</dbReference>
<dbReference type="CDD" id="cd07012">
    <property type="entry name" value="PBP2_Bug_TTT"/>
    <property type="match status" value="1"/>
</dbReference>
<evidence type="ECO:0000256" key="1">
    <source>
        <dbReference type="ARBA" id="ARBA00006987"/>
    </source>
</evidence>
<protein>
    <submittedName>
        <fullName evidence="3">Tripartite tricarboxylate transporter substrate binding protein</fullName>
    </submittedName>
</protein>
<comment type="similarity">
    <text evidence="1">Belongs to the UPF0065 (bug) family.</text>
</comment>
<dbReference type="KEGG" id="trb:HB776_09640"/>
<sequence>MKITRRSFLAATASTVAFPSIARSAADTWPQRPIRIVVGFAPGGQTDVYARMYAEFIASQTGVPVIVENKTGGLGSIAGAEVKRAAPDGYTILFNTSGAMTVNRVLVKDLAYDTDKDFQLVSAMPTGGLPLIMRKQLDITDLDGVVRHARATGRMTLGTFGVGSPPHLTILALNKQYDLNIEPIHYRGEAPMFTDMLAQTVDGGIGTIVGAQPVLQSGLGAVVAVPRKRLTTFPEVRTFAEQGADSPLFGLLTYQCCAVPTGTPTAIVERLSDLIMRAAQTEKVRTMFATFGIDEGPMSMQATRELYAREAPIWVDLAKQAIADRKT</sequence>
<dbReference type="SUPFAM" id="SSF53850">
    <property type="entry name" value="Periplasmic binding protein-like II"/>
    <property type="match status" value="1"/>
</dbReference>
<name>A0A7G6TXI3_9BRAD</name>
<organism evidence="3 4">
    <name type="scientific">Tardiphaga robiniae</name>
    <dbReference type="NCBI Taxonomy" id="943830"/>
    <lineage>
        <taxon>Bacteria</taxon>
        <taxon>Pseudomonadati</taxon>
        <taxon>Pseudomonadota</taxon>
        <taxon>Alphaproteobacteria</taxon>
        <taxon>Hyphomicrobiales</taxon>
        <taxon>Nitrobacteraceae</taxon>
        <taxon>Tardiphaga</taxon>
    </lineage>
</organism>
<feature type="signal peptide" evidence="2">
    <location>
        <begin position="1"/>
        <end position="25"/>
    </location>
</feature>
<dbReference type="Gene3D" id="3.40.190.10">
    <property type="entry name" value="Periplasmic binding protein-like II"/>
    <property type="match status" value="1"/>
</dbReference>
<dbReference type="Pfam" id="PF03401">
    <property type="entry name" value="TctC"/>
    <property type="match status" value="1"/>
</dbReference>
<evidence type="ECO:0000313" key="3">
    <source>
        <dbReference type="EMBL" id="QND71465.1"/>
    </source>
</evidence>
<dbReference type="Proteomes" id="UP000515291">
    <property type="component" value="Chromosome"/>
</dbReference>
<keyword evidence="2" id="KW-0732">Signal</keyword>
<evidence type="ECO:0000313" key="4">
    <source>
        <dbReference type="Proteomes" id="UP000515291"/>
    </source>
</evidence>
<dbReference type="EMBL" id="CP050292">
    <property type="protein sequence ID" value="QND71465.1"/>
    <property type="molecule type" value="Genomic_DNA"/>
</dbReference>
<dbReference type="RefSeq" id="WP_184517249.1">
    <property type="nucleotide sequence ID" value="NZ_CP050292.1"/>
</dbReference>
<dbReference type="PANTHER" id="PTHR42928:SF5">
    <property type="entry name" value="BLR1237 PROTEIN"/>
    <property type="match status" value="1"/>
</dbReference>
<dbReference type="InterPro" id="IPR005064">
    <property type="entry name" value="BUG"/>
</dbReference>
<dbReference type="InterPro" id="IPR006311">
    <property type="entry name" value="TAT_signal"/>
</dbReference>
<dbReference type="AlphaFoldDB" id="A0A7G6TXI3"/>
<feature type="chain" id="PRO_5028917298" evidence="2">
    <location>
        <begin position="26"/>
        <end position="327"/>
    </location>
</feature>
<gene>
    <name evidence="3" type="ORF">HB776_09640</name>
</gene>
<reference evidence="4" key="1">
    <citation type="journal article" date="2020" name="Mol. Plant Microbe">
        <title>Rhizobial microsymbionts of the narrowly endemic Oxytropis species growing in Kamchatka are characterized by significant genetic diversity and possess a set of genes that are associated with T3SS and T6SS secretion systems and can affect the development of symbiosis.</title>
        <authorList>
            <person name="Safronova V."/>
            <person name="Guro P."/>
            <person name="Sazanova A."/>
            <person name="Kuznetsova I."/>
            <person name="Belimov A."/>
            <person name="Yakubov V."/>
            <person name="Chirak E."/>
            <person name="Afonin A."/>
            <person name="Gogolev Y."/>
            <person name="Andronov E."/>
            <person name="Tikhonovich I."/>
        </authorList>
    </citation>
    <scope>NUCLEOTIDE SEQUENCE [LARGE SCALE GENOMIC DNA]</scope>
    <source>
        <strain evidence="4">581</strain>
    </source>
</reference>
<accession>A0A7G6TXI3</accession>
<dbReference type="InterPro" id="IPR042100">
    <property type="entry name" value="Bug_dom1"/>
</dbReference>
<evidence type="ECO:0000256" key="2">
    <source>
        <dbReference type="SAM" id="SignalP"/>
    </source>
</evidence>
<proteinExistence type="inferred from homology"/>
<dbReference type="Gene3D" id="3.40.190.150">
    <property type="entry name" value="Bordetella uptake gene, domain 1"/>
    <property type="match status" value="1"/>
</dbReference>